<feature type="domain" description="Peptidoglycan beta-N-acetylmuramidase NamZ N-terminal" evidence="1">
    <location>
        <begin position="21"/>
        <end position="222"/>
    </location>
</feature>
<name>A0A2V3VUH3_9BACI</name>
<dbReference type="Pfam" id="PF20732">
    <property type="entry name" value="NamZ_C"/>
    <property type="match status" value="1"/>
</dbReference>
<feature type="domain" description="Peptidoglycan beta-N-acetylmuramidase NamZ C-terminal" evidence="2">
    <location>
        <begin position="226"/>
        <end position="383"/>
    </location>
</feature>
<evidence type="ECO:0000313" key="3">
    <source>
        <dbReference type="EMBL" id="PXW85572.1"/>
    </source>
</evidence>
<comment type="caution">
    <text evidence="3">The sequence shown here is derived from an EMBL/GenBank/DDBJ whole genome shotgun (WGS) entry which is preliminary data.</text>
</comment>
<dbReference type="PANTHER" id="PTHR42915:SF1">
    <property type="entry name" value="PEPTIDOGLYCAN BETA-N-ACETYLMURAMIDASE NAMZ"/>
    <property type="match status" value="1"/>
</dbReference>
<dbReference type="InterPro" id="IPR008302">
    <property type="entry name" value="NamZ"/>
</dbReference>
<sequence>MKLGLEVFLEKHAALYRGKKIGLLTNVTGVNKQLVSSIDLFYEHKEINLTTLFSPEHGLRGDVKEGKWIDSTIDPYTRLPVFSLYNKEKKPNTEMLANVDVVFCDLQDIGSRYYTFIYSIANMLKVCRAQGKQVVVLDRPNPINGLEVEGNIVQDGFTSFVGEYPVAMRHGLTIGEIITLFNEEYAIHCDLKVIQMEGWRRERYFDETELLWVSPTPNTTNVEMCLLYPGTCLIEGTNLSEGRGTTKPFEIVGAPFMNGHKLAKEMNSRNLTGVIFRPTNFRPSISKFAGELCEGVQIHIIDRKNVRPVLIGVTLLSVIFTLYPRQASFIRSSDFNNRYFLDLLAGTDELRKQLLMNDIQPFIDRIKQDQETFEKTRNKYLFYS</sequence>
<reference evidence="3 4" key="1">
    <citation type="submission" date="2018-05" db="EMBL/GenBank/DDBJ databases">
        <title>Genomic Encyclopedia of Type Strains, Phase IV (KMG-IV): sequencing the most valuable type-strain genomes for metagenomic binning, comparative biology and taxonomic classification.</title>
        <authorList>
            <person name="Goeker M."/>
        </authorList>
    </citation>
    <scope>NUCLEOTIDE SEQUENCE [LARGE SCALE GENOMIC DNA]</scope>
    <source>
        <strain evidence="3 4">DSM 28556</strain>
    </source>
</reference>
<dbReference type="Proteomes" id="UP000247978">
    <property type="component" value="Unassembled WGS sequence"/>
</dbReference>
<gene>
    <name evidence="3" type="ORF">DFR56_11072</name>
</gene>
<dbReference type="Gene3D" id="3.40.50.12170">
    <property type="entry name" value="Uncharacterised protein PF07075, DUF1343"/>
    <property type="match status" value="1"/>
</dbReference>
<dbReference type="AlphaFoldDB" id="A0A2V3VUH3"/>
<dbReference type="GO" id="GO:0033922">
    <property type="term" value="F:peptidoglycan beta-N-acetylmuramidase activity"/>
    <property type="evidence" value="ECO:0007669"/>
    <property type="project" value="InterPro"/>
</dbReference>
<accession>A0A2V3VUH3</accession>
<dbReference type="Gene3D" id="3.90.1150.140">
    <property type="match status" value="1"/>
</dbReference>
<dbReference type="PIRSF" id="PIRSF016719">
    <property type="entry name" value="UCP016719"/>
    <property type="match status" value="1"/>
</dbReference>
<dbReference type="PANTHER" id="PTHR42915">
    <property type="entry name" value="HYPOTHETICAL 460 KDA PROTEIN IN FEUA-SIGW INTERGENIC REGION [PRECURSOR]"/>
    <property type="match status" value="1"/>
</dbReference>
<keyword evidence="4" id="KW-1185">Reference proteome</keyword>
<dbReference type="EMBL" id="QJJQ01000010">
    <property type="protein sequence ID" value="PXW85572.1"/>
    <property type="molecule type" value="Genomic_DNA"/>
</dbReference>
<evidence type="ECO:0000313" key="4">
    <source>
        <dbReference type="Proteomes" id="UP000247978"/>
    </source>
</evidence>
<evidence type="ECO:0000259" key="1">
    <source>
        <dbReference type="Pfam" id="PF07075"/>
    </source>
</evidence>
<proteinExistence type="predicted"/>
<dbReference type="RefSeq" id="WP_211320638.1">
    <property type="nucleotide sequence ID" value="NZ_JBHUHB010000001.1"/>
</dbReference>
<protein>
    <submittedName>
        <fullName evidence="3">Uncharacterized protein YbbC (DUF1343 family)</fullName>
    </submittedName>
</protein>
<dbReference type="Pfam" id="PF07075">
    <property type="entry name" value="NamZ_N"/>
    <property type="match status" value="1"/>
</dbReference>
<dbReference type="InterPro" id="IPR048503">
    <property type="entry name" value="NamZ_C"/>
</dbReference>
<evidence type="ECO:0000259" key="2">
    <source>
        <dbReference type="Pfam" id="PF20732"/>
    </source>
</evidence>
<organism evidence="3 4">
    <name type="scientific">Pseudogracilibacillus auburnensis</name>
    <dbReference type="NCBI Taxonomy" id="1494959"/>
    <lineage>
        <taxon>Bacteria</taxon>
        <taxon>Bacillati</taxon>
        <taxon>Bacillota</taxon>
        <taxon>Bacilli</taxon>
        <taxon>Bacillales</taxon>
        <taxon>Bacillaceae</taxon>
        <taxon>Pseudogracilibacillus</taxon>
    </lineage>
</organism>
<dbReference type="InterPro" id="IPR048502">
    <property type="entry name" value="NamZ_N"/>
</dbReference>